<feature type="region of interest" description="Disordered" evidence="1">
    <location>
        <begin position="39"/>
        <end position="67"/>
    </location>
</feature>
<dbReference type="InterPro" id="IPR036864">
    <property type="entry name" value="Zn2-C6_fun-type_DNA-bd_sf"/>
</dbReference>
<gene>
    <name evidence="2" type="ORF">ATEIFO6365_0011010700</name>
</gene>
<dbReference type="PANTHER" id="PTHR47784:SF9">
    <property type="entry name" value="ZN(II)2CYS6 TRANSCRIPTION FACTOR (EUROFUNG)"/>
    <property type="match status" value="1"/>
</dbReference>
<dbReference type="InterPro" id="IPR001138">
    <property type="entry name" value="Zn2Cys6_DnaBD"/>
</dbReference>
<proteinExistence type="predicted"/>
<dbReference type="VEuPathDB" id="FungiDB:ATEG_03718"/>
<comment type="caution">
    <text evidence="2">The sequence shown here is derived from an EMBL/GenBank/DDBJ whole genome shotgun (WGS) entry which is preliminary data.</text>
</comment>
<protein>
    <submittedName>
        <fullName evidence="2">C6 transcription factor</fullName>
    </submittedName>
</protein>
<feature type="compositionally biased region" description="Polar residues" evidence="1">
    <location>
        <begin position="1"/>
        <end position="11"/>
    </location>
</feature>
<dbReference type="PANTHER" id="PTHR47784">
    <property type="entry name" value="STEROL UPTAKE CONTROL PROTEIN 2"/>
    <property type="match status" value="1"/>
</dbReference>
<sequence length="447" mass="50707">MLATPSHTNPTRIPHQENPHKLSGPLQGQKSLFRVALRPASGSGDTSTSEKSSERVYHARRPHRKSRAGCACDETKPHCLRCRKHGVECTYEASKVRTVSRGVPDVASPDASAFSMAVIAVSSEIDRLLDVKSRDGRFSASLWALQHFSAATSPTVSEGLPQRIMRCKMIQLAFENPLLMHGIIATAASHLRHCVPNNTHYKLLEAHHWQRSISQYSKELTTGVGPRNMDPLFSNCLLMTVHSFNLETYNPRSSFVFSDDPDALNWLQVQSGLRHLLGFAHPWLTSSMWWEMFKIPREENPLYDDHRPGREGLHPLLADICDIDDTTTEETNPYLWPLRMLTPILALERSIKSLTQFTNFMGRLLPDYMEKLAQKDPPALVILSWWLALMYSTNLWWAETRALSECTAICMYLENSDDPRILELLEFPAETIGYLLPHVQDRIAALR</sequence>
<dbReference type="GO" id="GO:0008270">
    <property type="term" value="F:zinc ion binding"/>
    <property type="evidence" value="ECO:0007669"/>
    <property type="project" value="InterPro"/>
</dbReference>
<dbReference type="Pfam" id="PF00172">
    <property type="entry name" value="Zn_clus"/>
    <property type="match status" value="1"/>
</dbReference>
<accession>A0A5M3YZJ8</accession>
<dbReference type="OrthoDB" id="416217at2759"/>
<dbReference type="InterPro" id="IPR053157">
    <property type="entry name" value="Sterol_Uptake_Regulator"/>
</dbReference>
<keyword evidence="3" id="KW-1185">Reference proteome</keyword>
<evidence type="ECO:0000313" key="3">
    <source>
        <dbReference type="Proteomes" id="UP000452235"/>
    </source>
</evidence>
<dbReference type="CDD" id="cd00067">
    <property type="entry name" value="GAL4"/>
    <property type="match status" value="1"/>
</dbReference>
<feature type="region of interest" description="Disordered" evidence="1">
    <location>
        <begin position="1"/>
        <end position="26"/>
    </location>
</feature>
<dbReference type="AlphaFoldDB" id="A0A5M3YZJ8"/>
<dbReference type="EMBL" id="BLJY01000011">
    <property type="protein sequence ID" value="GFF19848.1"/>
    <property type="molecule type" value="Genomic_DNA"/>
</dbReference>
<dbReference type="Gene3D" id="4.10.240.10">
    <property type="entry name" value="Zn(2)-C6 fungal-type DNA-binding domain"/>
    <property type="match status" value="1"/>
</dbReference>
<feature type="compositionally biased region" description="Basic residues" evidence="1">
    <location>
        <begin position="58"/>
        <end position="67"/>
    </location>
</feature>
<dbReference type="GO" id="GO:0001228">
    <property type="term" value="F:DNA-binding transcription activator activity, RNA polymerase II-specific"/>
    <property type="evidence" value="ECO:0007669"/>
    <property type="project" value="TreeGrafter"/>
</dbReference>
<evidence type="ECO:0000256" key="1">
    <source>
        <dbReference type="SAM" id="MobiDB-lite"/>
    </source>
</evidence>
<evidence type="ECO:0000313" key="2">
    <source>
        <dbReference type="EMBL" id="GFF19848.1"/>
    </source>
</evidence>
<name>A0A5M3YZJ8_ASPTE</name>
<dbReference type="SMART" id="SM00066">
    <property type="entry name" value="GAL4"/>
    <property type="match status" value="1"/>
</dbReference>
<reference evidence="2 3" key="1">
    <citation type="submission" date="2020-01" db="EMBL/GenBank/DDBJ databases">
        <title>Aspergillus terreus IFO 6365 whole genome shotgun sequence.</title>
        <authorList>
            <person name="Kanamasa S."/>
            <person name="Takahashi H."/>
        </authorList>
    </citation>
    <scope>NUCLEOTIDE SEQUENCE [LARGE SCALE GENOMIC DNA]</scope>
    <source>
        <strain evidence="2 3">IFO 6365</strain>
    </source>
</reference>
<organism evidence="2 3">
    <name type="scientific">Aspergillus terreus</name>
    <dbReference type="NCBI Taxonomy" id="33178"/>
    <lineage>
        <taxon>Eukaryota</taxon>
        <taxon>Fungi</taxon>
        <taxon>Dikarya</taxon>
        <taxon>Ascomycota</taxon>
        <taxon>Pezizomycotina</taxon>
        <taxon>Eurotiomycetes</taxon>
        <taxon>Eurotiomycetidae</taxon>
        <taxon>Eurotiales</taxon>
        <taxon>Aspergillaceae</taxon>
        <taxon>Aspergillus</taxon>
        <taxon>Aspergillus subgen. Circumdati</taxon>
    </lineage>
</organism>
<dbReference type="Proteomes" id="UP000452235">
    <property type="component" value="Unassembled WGS sequence"/>
</dbReference>